<protein>
    <recommendedName>
        <fullName evidence="3">RGS domain-containing protein</fullName>
    </recommendedName>
</protein>
<sequence length="182" mass="20688">MASVGFLAKYHLSRTSSMNCMLILYNPRAMYCLQIYLEDVLAGQHLSPFTLGEFEEHLVHVQRSAENLYFYVWLADYTKQYREWEASLKEKKDPLAAIPSKASKPSGLSKGGLRDSIMPTRKAVVSVVPTFVRNVLVPKTKPEPVGISASDRIPDELRKSFEGLQTFVIPPRQSSRYFRNSN</sequence>
<comment type="caution">
    <text evidence="1">The sequence shown here is derived from an EMBL/GenBank/DDBJ whole genome shotgun (WGS) entry which is preliminary data.</text>
</comment>
<reference evidence="1 2" key="1">
    <citation type="submission" date="2017-11" db="EMBL/GenBank/DDBJ databases">
        <title>De novo assembly and phasing of dikaryotic genomes from two isolates of Puccinia coronata f. sp. avenae, the causal agent of oat crown rust.</title>
        <authorList>
            <person name="Miller M.E."/>
            <person name="Zhang Y."/>
            <person name="Omidvar V."/>
            <person name="Sperschneider J."/>
            <person name="Schwessinger B."/>
            <person name="Raley C."/>
            <person name="Palmer J.M."/>
            <person name="Garnica D."/>
            <person name="Upadhyaya N."/>
            <person name="Rathjen J."/>
            <person name="Taylor J.M."/>
            <person name="Park R.F."/>
            <person name="Dodds P.N."/>
            <person name="Hirsch C.D."/>
            <person name="Kianian S.F."/>
            <person name="Figueroa M."/>
        </authorList>
    </citation>
    <scope>NUCLEOTIDE SEQUENCE [LARGE SCALE GENOMIC DNA]</scope>
    <source>
        <strain evidence="1">12NC29</strain>
    </source>
</reference>
<dbReference type="STRING" id="200324.A0A2N5UH55"/>
<proteinExistence type="predicted"/>
<dbReference type="OrthoDB" id="3232309at2759"/>
<dbReference type="EMBL" id="PGCJ01000229">
    <property type="protein sequence ID" value="PLW37068.1"/>
    <property type="molecule type" value="Genomic_DNA"/>
</dbReference>
<dbReference type="PANTHER" id="PTHR39466">
    <property type="entry name" value="RGS DOMAIN-CONTAINING PROTEIN"/>
    <property type="match status" value="1"/>
</dbReference>
<evidence type="ECO:0000313" key="2">
    <source>
        <dbReference type="Proteomes" id="UP000235388"/>
    </source>
</evidence>
<name>A0A2N5UH55_9BASI</name>
<keyword evidence="2" id="KW-1185">Reference proteome</keyword>
<evidence type="ECO:0000313" key="1">
    <source>
        <dbReference type="EMBL" id="PLW37068.1"/>
    </source>
</evidence>
<gene>
    <name evidence="1" type="ORF">PCANC_16311</name>
</gene>
<dbReference type="AlphaFoldDB" id="A0A2N5UH55"/>
<accession>A0A2N5UH55</accession>
<organism evidence="1 2">
    <name type="scientific">Puccinia coronata f. sp. avenae</name>
    <dbReference type="NCBI Taxonomy" id="200324"/>
    <lineage>
        <taxon>Eukaryota</taxon>
        <taxon>Fungi</taxon>
        <taxon>Dikarya</taxon>
        <taxon>Basidiomycota</taxon>
        <taxon>Pucciniomycotina</taxon>
        <taxon>Pucciniomycetes</taxon>
        <taxon>Pucciniales</taxon>
        <taxon>Pucciniaceae</taxon>
        <taxon>Puccinia</taxon>
    </lineage>
</organism>
<dbReference type="PANTHER" id="PTHR39466:SF1">
    <property type="entry name" value="RGS DOMAIN-CONTAINING PROTEIN"/>
    <property type="match status" value="1"/>
</dbReference>
<dbReference type="Proteomes" id="UP000235388">
    <property type="component" value="Unassembled WGS sequence"/>
</dbReference>
<evidence type="ECO:0008006" key="3">
    <source>
        <dbReference type="Google" id="ProtNLM"/>
    </source>
</evidence>